<protein>
    <submittedName>
        <fullName evidence="4">Reverse transcriptase domain-containing protein</fullName>
    </submittedName>
</protein>
<feature type="domain" description="Reverse transcriptase" evidence="1">
    <location>
        <begin position="160"/>
        <end position="399"/>
    </location>
</feature>
<evidence type="ECO:0000259" key="1">
    <source>
        <dbReference type="PROSITE" id="PS50878"/>
    </source>
</evidence>
<dbReference type="InterPro" id="IPR043502">
    <property type="entry name" value="DNA/RNA_pol_sf"/>
</dbReference>
<dbReference type="WBParaSite" id="SSLN_0002077801-mRNA-1">
    <property type="protein sequence ID" value="SSLN_0002077801-mRNA-1"/>
    <property type="gene ID" value="SSLN_0002077801"/>
</dbReference>
<accession>A0A183TU86</accession>
<dbReference type="Pfam" id="PF00078">
    <property type="entry name" value="RVT_1"/>
    <property type="match status" value="1"/>
</dbReference>
<reference evidence="4" key="1">
    <citation type="submission" date="2016-06" db="UniProtKB">
        <authorList>
            <consortium name="WormBaseParasite"/>
        </authorList>
    </citation>
    <scope>IDENTIFICATION</scope>
</reference>
<dbReference type="OrthoDB" id="6243827at2759"/>
<evidence type="ECO:0000313" key="3">
    <source>
        <dbReference type="Proteomes" id="UP000275846"/>
    </source>
</evidence>
<dbReference type="Proteomes" id="UP000275846">
    <property type="component" value="Unassembled WGS sequence"/>
</dbReference>
<gene>
    <name evidence="2" type="ORF">SSLN_LOCUS20034</name>
</gene>
<dbReference type="PANTHER" id="PTHR21301">
    <property type="entry name" value="REVERSE TRANSCRIPTASE"/>
    <property type="match status" value="1"/>
</dbReference>
<evidence type="ECO:0000313" key="4">
    <source>
        <dbReference type="WBParaSite" id="SSLN_0002077801-mRNA-1"/>
    </source>
</evidence>
<reference evidence="2 3" key="2">
    <citation type="submission" date="2018-11" db="EMBL/GenBank/DDBJ databases">
        <authorList>
            <consortium name="Pathogen Informatics"/>
        </authorList>
    </citation>
    <scope>NUCLEOTIDE SEQUENCE [LARGE SCALE GENOMIC DNA]</scope>
    <source>
        <strain evidence="2 3">NST_G2</strain>
    </source>
</reference>
<dbReference type="SUPFAM" id="SSF56672">
    <property type="entry name" value="DNA/RNA polymerases"/>
    <property type="match status" value="1"/>
</dbReference>
<organism evidence="4">
    <name type="scientific">Schistocephalus solidus</name>
    <name type="common">Tapeworm</name>
    <dbReference type="NCBI Taxonomy" id="70667"/>
    <lineage>
        <taxon>Eukaryota</taxon>
        <taxon>Metazoa</taxon>
        <taxon>Spiralia</taxon>
        <taxon>Lophotrochozoa</taxon>
        <taxon>Platyhelminthes</taxon>
        <taxon>Cestoda</taxon>
        <taxon>Eucestoda</taxon>
        <taxon>Diphyllobothriidea</taxon>
        <taxon>Diphyllobothriidae</taxon>
        <taxon>Schistocephalus</taxon>
    </lineage>
</organism>
<keyword evidence="3" id="KW-1185">Reference proteome</keyword>
<dbReference type="PANTHER" id="PTHR21301:SF10">
    <property type="entry name" value="REVERSE TRANSCRIPTASE DOMAIN-CONTAINING PROTEIN"/>
    <property type="match status" value="1"/>
</dbReference>
<evidence type="ECO:0000313" key="2">
    <source>
        <dbReference type="EMBL" id="VDM06420.1"/>
    </source>
</evidence>
<dbReference type="EMBL" id="UYSU01051718">
    <property type="protein sequence ID" value="VDM06420.1"/>
    <property type="molecule type" value="Genomic_DNA"/>
</dbReference>
<sequence>MIRVLIQDCRTRIHKYHRAIKQHLLACQSALTANYLSTLEEAILESAQRHRNLRDANLLEKFNQINPPTQPTSDGNLVHNLSAHCLTEPQLAVLSYDAKLNTSNARTEDFIASFESALQKFEADEECKNTMRQQVSSLILQHKRQGRLTVVMDKAKYCKKLENLLMDKESHVPSSASEFKKLKNTINKTIDKLRKTGALTRKEARAAKVTDAATTHIYGQPKVPKPGVPLRPITAEEFLSHIPHLEVEVDEVMVLFDVISLFTSIPPDLAVDTIGSFLREKCDETDQQLKRVHIIELLRLCLKNFFNFNGQVYEQNKGTPMGSPLSGLIAEAVMQRPERLVFSSSPPPKFWARYVDDNFVIIKLSEVQSFKTLLNSIFPDMQFTMEEEVNNQLPFLDVQ</sequence>
<name>A0A183TU86_SCHSO</name>
<dbReference type="InterPro" id="IPR000477">
    <property type="entry name" value="RT_dom"/>
</dbReference>
<dbReference type="AlphaFoldDB" id="A0A183TU86"/>
<dbReference type="PROSITE" id="PS50878">
    <property type="entry name" value="RT_POL"/>
    <property type="match status" value="1"/>
</dbReference>
<proteinExistence type="predicted"/>